<proteinExistence type="predicted"/>
<dbReference type="InterPro" id="IPR045177">
    <property type="entry name" value="FDM1-5/IDN2"/>
</dbReference>
<reference evidence="3 4" key="1">
    <citation type="submission" date="2024-02" db="EMBL/GenBank/DDBJ databases">
        <title>High-quality chromosome-scale genome assembly of Pensacola bahiagrass (Paspalum notatum Flugge var. saurae).</title>
        <authorList>
            <person name="Vega J.M."/>
            <person name="Podio M."/>
            <person name="Orjuela J."/>
            <person name="Siena L.A."/>
            <person name="Pessino S.C."/>
            <person name="Combes M.C."/>
            <person name="Mariac C."/>
            <person name="Albertini E."/>
            <person name="Pupilli F."/>
            <person name="Ortiz J.P.A."/>
            <person name="Leblanc O."/>
        </authorList>
    </citation>
    <scope>NUCLEOTIDE SEQUENCE [LARGE SCALE GENOMIC DNA]</scope>
    <source>
        <strain evidence="3">R1</strain>
        <tissue evidence="3">Leaf</tissue>
    </source>
</reference>
<evidence type="ECO:0000313" key="3">
    <source>
        <dbReference type="EMBL" id="WVZ90889.1"/>
    </source>
</evidence>
<feature type="coiled-coil region" evidence="1">
    <location>
        <begin position="183"/>
        <end position="210"/>
    </location>
</feature>
<keyword evidence="4" id="KW-1185">Reference proteome</keyword>
<dbReference type="Proteomes" id="UP001341281">
    <property type="component" value="Chromosome 08"/>
</dbReference>
<dbReference type="AlphaFoldDB" id="A0AAQ3UFT5"/>
<feature type="coiled-coil region" evidence="1">
    <location>
        <begin position="50"/>
        <end position="98"/>
    </location>
</feature>
<keyword evidence="1" id="KW-0175">Coiled coil</keyword>
<accession>A0AAQ3UFT5</accession>
<gene>
    <name evidence="3" type="ORF">U9M48_037144</name>
</gene>
<evidence type="ECO:0000256" key="1">
    <source>
        <dbReference type="SAM" id="Coils"/>
    </source>
</evidence>
<dbReference type="EMBL" id="CP144752">
    <property type="protein sequence ID" value="WVZ90889.1"/>
    <property type="molecule type" value="Genomic_DNA"/>
</dbReference>
<organism evidence="3 4">
    <name type="scientific">Paspalum notatum var. saurae</name>
    <dbReference type="NCBI Taxonomy" id="547442"/>
    <lineage>
        <taxon>Eukaryota</taxon>
        <taxon>Viridiplantae</taxon>
        <taxon>Streptophyta</taxon>
        <taxon>Embryophyta</taxon>
        <taxon>Tracheophyta</taxon>
        <taxon>Spermatophyta</taxon>
        <taxon>Magnoliopsida</taxon>
        <taxon>Liliopsida</taxon>
        <taxon>Poales</taxon>
        <taxon>Poaceae</taxon>
        <taxon>PACMAD clade</taxon>
        <taxon>Panicoideae</taxon>
        <taxon>Andropogonodae</taxon>
        <taxon>Paspaleae</taxon>
        <taxon>Paspalinae</taxon>
        <taxon>Paspalum</taxon>
    </lineage>
</organism>
<dbReference type="InterPro" id="IPR005379">
    <property type="entry name" value="FDM1-5/IDN2_XH"/>
</dbReference>
<name>A0AAQ3UFT5_PASNO</name>
<dbReference type="PANTHER" id="PTHR21596:SF23">
    <property type="entry name" value="FACTOR OF DNA METHYLATION 4"/>
    <property type="match status" value="1"/>
</dbReference>
<evidence type="ECO:0000313" key="4">
    <source>
        <dbReference type="Proteomes" id="UP001341281"/>
    </source>
</evidence>
<evidence type="ECO:0000259" key="2">
    <source>
        <dbReference type="Pfam" id="PF03469"/>
    </source>
</evidence>
<dbReference type="PANTHER" id="PTHR21596">
    <property type="entry name" value="RIBONUCLEASE P SUBUNIT P38"/>
    <property type="match status" value="1"/>
</dbReference>
<dbReference type="Pfam" id="PF03469">
    <property type="entry name" value="XH"/>
    <property type="match status" value="1"/>
</dbReference>
<dbReference type="GO" id="GO:0080188">
    <property type="term" value="P:gene silencing by siRNA-directed DNA methylation"/>
    <property type="evidence" value="ECO:0007669"/>
    <property type="project" value="InterPro"/>
</dbReference>
<feature type="domain" description="Factor of DNA methylation 1-5/IDN2" evidence="2">
    <location>
        <begin position="136"/>
        <end position="256"/>
    </location>
</feature>
<protein>
    <recommendedName>
        <fullName evidence="2">Factor of DNA methylation 1-5/IDN2 domain-containing protein</fullName>
    </recommendedName>
</protein>
<sequence>MAAGGGDGAGDLLGLGERLKLMAFGVDSKLRLYKEAVVEYTELKQVICDLTNDKERLEQERHKSEELKAANGQLKQKLVAAKKELNTKDKELNALLVELQKGKKSDDGLAEKIVKEINKEFGGARLGDFAVIKIRKLDEKPFKDVYAKLPAAEAEKKGHRLYCKWEKLVNDPSSWNRFMTVVANRQDEVIDENNEELKELKMEGEEAYNSVIDTLNERKEYNIDGRFDFLLWNSKEKRKGTLEECVDCLIALRKQHTSDEKKASNS</sequence>